<keyword evidence="2" id="KW-1185">Reference proteome</keyword>
<protein>
    <submittedName>
        <fullName evidence="1">Uncharacterized protein</fullName>
    </submittedName>
</protein>
<sequence>MWRECRPGRLTPLWGGVVRLWWRQYFPSVAHYSHLGAILTSLFHYNTTRTT</sequence>
<evidence type="ECO:0000313" key="1">
    <source>
        <dbReference type="EMBL" id="MPC91962.1"/>
    </source>
</evidence>
<dbReference type="EMBL" id="VSRR010089640">
    <property type="protein sequence ID" value="MPC91962.1"/>
    <property type="molecule type" value="Genomic_DNA"/>
</dbReference>
<gene>
    <name evidence="1" type="ORF">E2C01_087028</name>
</gene>
<dbReference type="Proteomes" id="UP000324222">
    <property type="component" value="Unassembled WGS sequence"/>
</dbReference>
<dbReference type="AlphaFoldDB" id="A0A5B7J726"/>
<accession>A0A5B7J726</accession>
<proteinExistence type="predicted"/>
<name>A0A5B7J726_PORTR</name>
<comment type="caution">
    <text evidence="1">The sequence shown here is derived from an EMBL/GenBank/DDBJ whole genome shotgun (WGS) entry which is preliminary data.</text>
</comment>
<evidence type="ECO:0000313" key="2">
    <source>
        <dbReference type="Proteomes" id="UP000324222"/>
    </source>
</evidence>
<reference evidence="1 2" key="1">
    <citation type="submission" date="2019-05" db="EMBL/GenBank/DDBJ databases">
        <title>Another draft genome of Portunus trituberculatus and its Hox gene families provides insights of decapod evolution.</title>
        <authorList>
            <person name="Jeong J.-H."/>
            <person name="Song I."/>
            <person name="Kim S."/>
            <person name="Choi T."/>
            <person name="Kim D."/>
            <person name="Ryu S."/>
            <person name="Kim W."/>
        </authorList>
    </citation>
    <scope>NUCLEOTIDE SEQUENCE [LARGE SCALE GENOMIC DNA]</scope>
    <source>
        <tissue evidence="1">Muscle</tissue>
    </source>
</reference>
<organism evidence="1 2">
    <name type="scientific">Portunus trituberculatus</name>
    <name type="common">Swimming crab</name>
    <name type="synonym">Neptunus trituberculatus</name>
    <dbReference type="NCBI Taxonomy" id="210409"/>
    <lineage>
        <taxon>Eukaryota</taxon>
        <taxon>Metazoa</taxon>
        <taxon>Ecdysozoa</taxon>
        <taxon>Arthropoda</taxon>
        <taxon>Crustacea</taxon>
        <taxon>Multicrustacea</taxon>
        <taxon>Malacostraca</taxon>
        <taxon>Eumalacostraca</taxon>
        <taxon>Eucarida</taxon>
        <taxon>Decapoda</taxon>
        <taxon>Pleocyemata</taxon>
        <taxon>Brachyura</taxon>
        <taxon>Eubrachyura</taxon>
        <taxon>Portunoidea</taxon>
        <taxon>Portunidae</taxon>
        <taxon>Portuninae</taxon>
        <taxon>Portunus</taxon>
    </lineage>
</organism>